<dbReference type="InterPro" id="IPR046341">
    <property type="entry name" value="SET_dom_sf"/>
</dbReference>
<keyword evidence="4" id="KW-1185">Reference proteome</keyword>
<evidence type="ECO:0000313" key="4">
    <source>
        <dbReference type="Proteomes" id="UP000009328"/>
    </source>
</evidence>
<dbReference type="EC" id="2.1.1.-" evidence="1"/>
<comment type="subcellular location">
    <subcellularLocation>
        <location evidence="1">Nucleus</location>
    </subcellularLocation>
</comment>
<evidence type="ECO:0000259" key="2">
    <source>
        <dbReference type="PROSITE" id="PS50280"/>
    </source>
</evidence>
<feature type="domain" description="SET" evidence="2">
    <location>
        <begin position="23"/>
        <end position="251"/>
    </location>
</feature>
<dbReference type="Pfam" id="PF00856">
    <property type="entry name" value="SET"/>
    <property type="match status" value="1"/>
</dbReference>
<dbReference type="PANTHER" id="PTHR13271">
    <property type="entry name" value="UNCHARACTERIZED PUTATIVE METHYLTRANSFERASE"/>
    <property type="match status" value="1"/>
</dbReference>
<dbReference type="SUPFAM" id="SSF82199">
    <property type="entry name" value="SET domain"/>
    <property type="match status" value="1"/>
</dbReference>
<dbReference type="Proteomes" id="UP000009328">
    <property type="component" value="Unassembled WGS sequence"/>
</dbReference>
<organism evidence="3 4">
    <name type="scientific">Wickerhamomyces ciferrii (strain ATCC 14091 / BCRC 22168 / CBS 111 / JCM 3599 / NBRC 0793 / NRRL Y-1031 F-60-10)</name>
    <name type="common">Yeast</name>
    <name type="synonym">Pichia ciferrii</name>
    <dbReference type="NCBI Taxonomy" id="1206466"/>
    <lineage>
        <taxon>Eukaryota</taxon>
        <taxon>Fungi</taxon>
        <taxon>Dikarya</taxon>
        <taxon>Ascomycota</taxon>
        <taxon>Saccharomycotina</taxon>
        <taxon>Saccharomycetes</taxon>
        <taxon>Phaffomycetales</taxon>
        <taxon>Wickerhamomycetaceae</taxon>
        <taxon>Wickerhamomyces</taxon>
    </lineage>
</organism>
<evidence type="ECO:0000313" key="3">
    <source>
        <dbReference type="EMBL" id="CCH44637.1"/>
    </source>
</evidence>
<accession>K0KRE1</accession>
<dbReference type="FunFam" id="3.90.1410.10:FF:000007">
    <property type="entry name" value="Ribosomal lysine N-methyltransferase 4"/>
    <property type="match status" value="1"/>
</dbReference>
<reference evidence="3 4" key="1">
    <citation type="journal article" date="2012" name="Eukaryot. Cell">
        <title>Draft genome sequence of Wickerhamomyces ciferrii NRRL Y-1031 F-60-10.</title>
        <authorList>
            <person name="Schneider J."/>
            <person name="Andrea H."/>
            <person name="Blom J."/>
            <person name="Jaenicke S."/>
            <person name="Ruckert C."/>
            <person name="Schorsch C."/>
            <person name="Szczepanowski R."/>
            <person name="Farwick M."/>
            <person name="Goesmann A."/>
            <person name="Puhler A."/>
            <person name="Schaffer S."/>
            <person name="Tauch A."/>
            <person name="Kohler T."/>
            <person name="Brinkrolf K."/>
        </authorList>
    </citation>
    <scope>NUCLEOTIDE SEQUENCE [LARGE SCALE GENOMIC DNA]</scope>
    <source>
        <strain evidence="4">ATCC 14091 / BCRC 22168 / CBS 111 / JCM 3599 / NBRC 0793 / NRRL Y-1031 F-60-10</strain>
    </source>
</reference>
<name>K0KRE1_WICCF</name>
<dbReference type="PANTHER" id="PTHR13271:SF34">
    <property type="entry name" value="N-LYSINE METHYLTRANSFERASE SETD6"/>
    <property type="match status" value="1"/>
</dbReference>
<comment type="caution">
    <text evidence="3">The sequence shown here is derived from an EMBL/GenBank/DDBJ whole genome shotgun (WGS) entry which is preliminary data.</text>
</comment>
<gene>
    <name evidence="3" type="ORF">BN7_4206</name>
</gene>
<comment type="function">
    <text evidence="1">S-adenosyl-L-methionine-dependent protein-lysine N-methyltransferase that monomethylates 60S ribosomal protein L42.</text>
</comment>
<dbReference type="InterPro" id="IPR011383">
    <property type="entry name" value="N-lys_methylase_SETD6"/>
</dbReference>
<dbReference type="PIRSF" id="PIRSF011771">
    <property type="entry name" value="RMS1_SET"/>
    <property type="match status" value="1"/>
</dbReference>
<comment type="similarity">
    <text evidence="1">Belongs to the class V-like SAM-binding methyltransferase superfamily. Histone-lysine methyltransferase family. SETD6 subfamily.</text>
</comment>
<dbReference type="AlphaFoldDB" id="K0KRE1"/>
<sequence>MSFTEDTHNFQNWLINSGVQISPKIKIEDLRYLSQGRGLISLQDINQDEILFKIPRNVLLNIETGSLSQINNNKEKLLTNYDHWEGLILTILYELSLGNESKWFQYFKILPNEFHSLMFWEKDELELLKPSLVLDRIGQEKALETFNKLIPNALVDLGINHLNISLDLFHKVASTILSYSFDVERPDFNEDMEDDEQVQYDGYFKSMVTLADLLNADTNLSNANLFYETEFLIMKSIKPIPQGQQIYNTYGDHPNSELLRRYGYVEYNGSKFDFGELPISTIKKTLNLHFNLSFEFIDQILDIISQSDVEELEEDIVLESYDVYLDGEILPESQILIQSLIIIAQINQQENLTIYPHGELIKIINRILKKCYQLIESGNMTYNALILWEQCILTRLNDYPSHSFRDFLIPPPAEQLNKLKMSECILKYEVLSLQKSLKSFNNGFKLINDEKLIRNILKRKLQQDENSDTKKIKKQKR</sequence>
<keyword evidence="1" id="KW-0808">Transferase</keyword>
<evidence type="ECO:0000256" key="1">
    <source>
        <dbReference type="PIRNR" id="PIRNR011771"/>
    </source>
</evidence>
<dbReference type="InterPro" id="IPR001214">
    <property type="entry name" value="SET_dom"/>
</dbReference>
<dbReference type="InterPro" id="IPR050600">
    <property type="entry name" value="SETD3_SETD6_MTase"/>
</dbReference>
<keyword evidence="1" id="KW-0489">Methyltransferase</keyword>
<dbReference type="GO" id="GO:0016279">
    <property type="term" value="F:protein-lysine N-methyltransferase activity"/>
    <property type="evidence" value="ECO:0007669"/>
    <property type="project" value="UniProtKB-UniRule"/>
</dbReference>
<dbReference type="eggNOG" id="KOG1338">
    <property type="taxonomic scope" value="Eukaryota"/>
</dbReference>
<dbReference type="HOGENOM" id="CLU_017135_0_0_1"/>
<dbReference type="Gene3D" id="3.90.1410.10">
    <property type="entry name" value="set domain protein methyltransferase, domain 1"/>
    <property type="match status" value="1"/>
</dbReference>
<proteinExistence type="inferred from homology"/>
<dbReference type="STRING" id="1206466.K0KRE1"/>
<dbReference type="FunCoup" id="K0KRE1">
    <property type="interactions" value="290"/>
</dbReference>
<keyword evidence="1" id="KW-0949">S-adenosyl-L-methionine</keyword>
<keyword evidence="1" id="KW-0539">Nucleus</keyword>
<dbReference type="GO" id="GO:0005634">
    <property type="term" value="C:nucleus"/>
    <property type="evidence" value="ECO:0007669"/>
    <property type="project" value="UniProtKB-SubCell"/>
</dbReference>
<protein>
    <recommendedName>
        <fullName evidence="1">Ribosomal lysine N-methyltransferase 4</fullName>
        <ecNumber evidence="1">2.1.1.-</ecNumber>
    </recommendedName>
</protein>
<dbReference type="EMBL" id="CAIF01000148">
    <property type="protein sequence ID" value="CCH44637.1"/>
    <property type="molecule type" value="Genomic_DNA"/>
</dbReference>
<dbReference type="PROSITE" id="PS50280">
    <property type="entry name" value="SET"/>
    <property type="match status" value="1"/>
</dbReference>
<dbReference type="InParanoid" id="K0KRE1"/>
<dbReference type="GO" id="GO:0032259">
    <property type="term" value="P:methylation"/>
    <property type="evidence" value="ECO:0007669"/>
    <property type="project" value="UniProtKB-KW"/>
</dbReference>